<reference evidence="1 2" key="1">
    <citation type="submission" date="2021-03" db="EMBL/GenBank/DDBJ databases">
        <authorList>
            <person name="King G.J."/>
            <person name="Bancroft I."/>
            <person name="Baten A."/>
            <person name="Bloomfield J."/>
            <person name="Borpatragohain P."/>
            <person name="He Z."/>
            <person name="Irish N."/>
            <person name="Irwin J."/>
            <person name="Liu K."/>
            <person name="Mauleon R.P."/>
            <person name="Moore J."/>
            <person name="Morris R."/>
            <person name="Ostergaard L."/>
            <person name="Wang B."/>
            <person name="Wells R."/>
        </authorList>
    </citation>
    <scope>NUCLEOTIDE SEQUENCE [LARGE SCALE GENOMIC DNA]</scope>
    <source>
        <strain evidence="1">R-o-18</strain>
        <tissue evidence="1">Leaf</tissue>
    </source>
</reference>
<dbReference type="Proteomes" id="UP000823674">
    <property type="component" value="Chromosome A08"/>
</dbReference>
<name>A0ABQ7LQH2_BRACM</name>
<evidence type="ECO:0000313" key="1">
    <source>
        <dbReference type="EMBL" id="KAG5387850.1"/>
    </source>
</evidence>
<accession>A0ABQ7LQH2</accession>
<proteinExistence type="predicted"/>
<evidence type="ECO:0000313" key="2">
    <source>
        <dbReference type="Proteomes" id="UP000823674"/>
    </source>
</evidence>
<gene>
    <name evidence="1" type="primary">A08g500530.1_BraROA</name>
    <name evidence="1" type="ORF">IGI04_029391</name>
</gene>
<protein>
    <submittedName>
        <fullName evidence="1">Uncharacterized protein</fullName>
    </submittedName>
</protein>
<keyword evidence="2" id="KW-1185">Reference proteome</keyword>
<sequence>MVVESAFRAVYRGGSRFFLLPDLLLCVGESARLGYGSSFSQIWRFGVKPWIRVGAVRWSGGGSLARRRVMCALLASPVELDMELFPVCECGSEGFCVVAVAAALFVCDTRLCFLCQRGIVELASVLGVSTRRRVLSPLGHWSEGSPWEARVKIGLHSTSVVPLAHFGGLIFGPFVGKEERQQDVALTAPTLMLSRNSGSLLPVDVRGSQMQRLGLAKLRVFEINHLEQRCAHADFYQGVVSYFIKGFISCGNASLA</sequence>
<organism evidence="1 2">
    <name type="scientific">Brassica rapa subsp. trilocularis</name>
    <dbReference type="NCBI Taxonomy" id="1813537"/>
    <lineage>
        <taxon>Eukaryota</taxon>
        <taxon>Viridiplantae</taxon>
        <taxon>Streptophyta</taxon>
        <taxon>Embryophyta</taxon>
        <taxon>Tracheophyta</taxon>
        <taxon>Spermatophyta</taxon>
        <taxon>Magnoliopsida</taxon>
        <taxon>eudicotyledons</taxon>
        <taxon>Gunneridae</taxon>
        <taxon>Pentapetalae</taxon>
        <taxon>rosids</taxon>
        <taxon>malvids</taxon>
        <taxon>Brassicales</taxon>
        <taxon>Brassicaceae</taxon>
        <taxon>Brassiceae</taxon>
        <taxon>Brassica</taxon>
    </lineage>
</organism>
<dbReference type="EMBL" id="JADBGQ010000007">
    <property type="protein sequence ID" value="KAG5387850.1"/>
    <property type="molecule type" value="Genomic_DNA"/>
</dbReference>
<comment type="caution">
    <text evidence="1">The sequence shown here is derived from an EMBL/GenBank/DDBJ whole genome shotgun (WGS) entry which is preliminary data.</text>
</comment>